<organism evidence="5 6">
    <name type="scientific">Tepidibacter formicigenes DSM 15518</name>
    <dbReference type="NCBI Taxonomy" id="1123349"/>
    <lineage>
        <taxon>Bacteria</taxon>
        <taxon>Bacillati</taxon>
        <taxon>Bacillota</taxon>
        <taxon>Clostridia</taxon>
        <taxon>Peptostreptococcales</taxon>
        <taxon>Peptostreptococcaceae</taxon>
        <taxon>Tepidibacter</taxon>
    </lineage>
</organism>
<keyword evidence="3" id="KW-1133">Transmembrane helix</keyword>
<evidence type="ECO:0000259" key="4">
    <source>
        <dbReference type="PROSITE" id="PS50977"/>
    </source>
</evidence>
<dbReference type="EMBL" id="FRAE01000005">
    <property type="protein sequence ID" value="SHJ48413.1"/>
    <property type="molecule type" value="Genomic_DNA"/>
</dbReference>
<keyword evidence="6" id="KW-1185">Reference proteome</keyword>
<feature type="transmembrane region" description="Helical" evidence="3">
    <location>
        <begin position="152"/>
        <end position="169"/>
    </location>
</feature>
<sequence length="200" mass="23606">MTSQKIKKVALELMAQKGYEGTSLSEIANKVGIKKPSIYGHFLSKEELFFSVLNEEMIRFELYIKKMLIDVEINNIQNTLFDFLKGFIQYFYKDSARRGFWSGIIFFPPFELREKIKIKLNSIDELIYNNISDIISKRIKVKGISKKDLDKLVYSYICILKGSFTMLIYDDKFNIKRLKDIWEIYLSGIEEKIVKNDNEF</sequence>
<dbReference type="RefSeq" id="WP_072886505.1">
    <property type="nucleotide sequence ID" value="NZ_FRAE01000005.1"/>
</dbReference>
<protein>
    <submittedName>
        <fullName evidence="5">Transcriptional regulator, TetR family</fullName>
    </submittedName>
</protein>
<dbReference type="PANTHER" id="PTHR43479">
    <property type="entry name" value="ACREF/ENVCD OPERON REPRESSOR-RELATED"/>
    <property type="match status" value="1"/>
</dbReference>
<dbReference type="OrthoDB" id="9808476at2"/>
<dbReference type="Gene3D" id="1.10.357.10">
    <property type="entry name" value="Tetracycline Repressor, domain 2"/>
    <property type="match status" value="1"/>
</dbReference>
<gene>
    <name evidence="5" type="ORF">SAMN02744037_00157</name>
</gene>
<dbReference type="PROSITE" id="PS50977">
    <property type="entry name" value="HTH_TETR_2"/>
    <property type="match status" value="1"/>
</dbReference>
<dbReference type="InterPro" id="IPR009057">
    <property type="entry name" value="Homeodomain-like_sf"/>
</dbReference>
<dbReference type="PRINTS" id="PR00455">
    <property type="entry name" value="HTHTETR"/>
</dbReference>
<dbReference type="PANTHER" id="PTHR43479:SF11">
    <property type="entry name" value="ACREF_ENVCD OPERON REPRESSOR-RELATED"/>
    <property type="match status" value="1"/>
</dbReference>
<keyword evidence="3" id="KW-0472">Membrane</keyword>
<keyword evidence="1 2" id="KW-0238">DNA-binding</keyword>
<evidence type="ECO:0000256" key="3">
    <source>
        <dbReference type="SAM" id="Phobius"/>
    </source>
</evidence>
<proteinExistence type="predicted"/>
<dbReference type="Gene3D" id="1.10.10.60">
    <property type="entry name" value="Homeodomain-like"/>
    <property type="match status" value="1"/>
</dbReference>
<dbReference type="InterPro" id="IPR050624">
    <property type="entry name" value="HTH-type_Tx_Regulator"/>
</dbReference>
<name>A0A1M6JP92_9FIRM</name>
<accession>A0A1M6JP92</accession>
<evidence type="ECO:0000256" key="2">
    <source>
        <dbReference type="PROSITE-ProRule" id="PRU00335"/>
    </source>
</evidence>
<dbReference type="STRING" id="1123349.SAMN02744037_00157"/>
<dbReference type="GO" id="GO:0003677">
    <property type="term" value="F:DNA binding"/>
    <property type="evidence" value="ECO:0007669"/>
    <property type="project" value="UniProtKB-UniRule"/>
</dbReference>
<dbReference type="Proteomes" id="UP000242497">
    <property type="component" value="Unassembled WGS sequence"/>
</dbReference>
<feature type="domain" description="HTH tetR-type" evidence="4">
    <location>
        <begin position="1"/>
        <end position="60"/>
    </location>
</feature>
<reference evidence="6" key="1">
    <citation type="submission" date="2016-11" db="EMBL/GenBank/DDBJ databases">
        <authorList>
            <person name="Varghese N."/>
            <person name="Submissions S."/>
        </authorList>
    </citation>
    <scope>NUCLEOTIDE SEQUENCE [LARGE SCALE GENOMIC DNA]</scope>
    <source>
        <strain evidence="6">DSM 15518</strain>
    </source>
</reference>
<dbReference type="AlphaFoldDB" id="A0A1M6JP92"/>
<evidence type="ECO:0000313" key="6">
    <source>
        <dbReference type="Proteomes" id="UP000242497"/>
    </source>
</evidence>
<evidence type="ECO:0000313" key="5">
    <source>
        <dbReference type="EMBL" id="SHJ48413.1"/>
    </source>
</evidence>
<feature type="DNA-binding region" description="H-T-H motif" evidence="2">
    <location>
        <begin position="23"/>
        <end position="42"/>
    </location>
</feature>
<dbReference type="InterPro" id="IPR001647">
    <property type="entry name" value="HTH_TetR"/>
</dbReference>
<dbReference type="Pfam" id="PF00440">
    <property type="entry name" value="TetR_N"/>
    <property type="match status" value="1"/>
</dbReference>
<evidence type="ECO:0000256" key="1">
    <source>
        <dbReference type="ARBA" id="ARBA00023125"/>
    </source>
</evidence>
<keyword evidence="3" id="KW-0812">Transmembrane</keyword>
<dbReference type="SUPFAM" id="SSF46689">
    <property type="entry name" value="Homeodomain-like"/>
    <property type="match status" value="1"/>
</dbReference>